<name>F4QAU8_CACFS</name>
<reference evidence="6" key="1">
    <citation type="journal article" date="2011" name="Genome Res.">
        <title>Phylogeny-wide analysis of social amoeba genomes highlights ancient origins for complex intercellular communication.</title>
        <authorList>
            <person name="Heidel A.J."/>
            <person name="Lawal H.M."/>
            <person name="Felder M."/>
            <person name="Schilde C."/>
            <person name="Helps N.R."/>
            <person name="Tunggal B."/>
            <person name="Rivero F."/>
            <person name="John U."/>
            <person name="Schleicher M."/>
            <person name="Eichinger L."/>
            <person name="Platzer M."/>
            <person name="Noegel A.A."/>
            <person name="Schaap P."/>
            <person name="Gloeckner G."/>
        </authorList>
    </citation>
    <scope>NUCLEOTIDE SEQUENCE [LARGE SCALE GENOMIC DNA]</scope>
    <source>
        <strain evidence="6">SH3</strain>
    </source>
</reference>
<dbReference type="OMA" id="CRCIQPV"/>
<accession>F4QAU8</accession>
<dbReference type="PANTHER" id="PTHR14021:SF15">
    <property type="entry name" value="IRON-SULFUR CLUSTER CO-CHAPERONE PROTEIN HSCB"/>
    <property type="match status" value="1"/>
</dbReference>
<evidence type="ECO:0000259" key="4">
    <source>
        <dbReference type="PROSITE" id="PS50076"/>
    </source>
</evidence>
<dbReference type="InterPro" id="IPR036869">
    <property type="entry name" value="J_dom_sf"/>
</dbReference>
<dbReference type="InterPro" id="IPR009073">
    <property type="entry name" value="HscB_oligo_C"/>
</dbReference>
<dbReference type="GO" id="GO:0005739">
    <property type="term" value="C:mitochondrion"/>
    <property type="evidence" value="ECO:0007669"/>
    <property type="project" value="TreeGrafter"/>
</dbReference>
<dbReference type="HAMAP" id="MF_00682">
    <property type="entry name" value="HscB"/>
    <property type="match status" value="1"/>
</dbReference>
<gene>
    <name evidence="5" type="ORF">DFA_09827</name>
</gene>
<dbReference type="Proteomes" id="UP000007797">
    <property type="component" value="Unassembled WGS sequence"/>
</dbReference>
<organism evidence="5 6">
    <name type="scientific">Cavenderia fasciculata</name>
    <name type="common">Slime mold</name>
    <name type="synonym">Dictyostelium fasciculatum</name>
    <dbReference type="NCBI Taxonomy" id="261658"/>
    <lineage>
        <taxon>Eukaryota</taxon>
        <taxon>Amoebozoa</taxon>
        <taxon>Evosea</taxon>
        <taxon>Eumycetozoa</taxon>
        <taxon>Dictyostelia</taxon>
        <taxon>Acytosteliales</taxon>
        <taxon>Cavenderiaceae</taxon>
        <taxon>Cavenderia</taxon>
    </lineage>
</organism>
<dbReference type="SUPFAM" id="SSF47144">
    <property type="entry name" value="HSC20 (HSCB), C-terminal oligomerisation domain"/>
    <property type="match status" value="1"/>
</dbReference>
<keyword evidence="2" id="KW-0143">Chaperone</keyword>
<evidence type="ECO:0000256" key="3">
    <source>
        <dbReference type="SAM" id="Coils"/>
    </source>
</evidence>
<dbReference type="EMBL" id="GL883026">
    <property type="protein sequence ID" value="EGG15007.1"/>
    <property type="molecule type" value="Genomic_DNA"/>
</dbReference>
<evidence type="ECO:0000256" key="1">
    <source>
        <dbReference type="ARBA" id="ARBA00010476"/>
    </source>
</evidence>
<feature type="coiled-coil region" evidence="3">
    <location>
        <begin position="189"/>
        <end position="230"/>
    </location>
</feature>
<keyword evidence="6" id="KW-1185">Reference proteome</keyword>
<sequence length="261" mass="30830">MNERYFISFNKKKTTSDISTTCSFYYQPKITLTNNNNNRLSSLFINSHKQEYTFKYSTSTTNHKHHQRSCWSCKMNVEPKEFFCSICNVVQAPHQRINPFDIFSIKPEYNVDLKDISNRFKQLQKKLHPDLFQTLSKKEQDLSKDQATALNGAYNILRSPFLRAEFMLNDKGLDLENVSDVDPEVLMEILEIREEIEAAEENEDAIKEIAHTNRQKMNQVEKKLDQLFKENNYDEALNQAVYLRYLTRIQEEVHKKLGFHV</sequence>
<evidence type="ECO:0000313" key="6">
    <source>
        <dbReference type="Proteomes" id="UP000007797"/>
    </source>
</evidence>
<dbReference type="AlphaFoldDB" id="F4QAU8"/>
<evidence type="ECO:0000256" key="2">
    <source>
        <dbReference type="ARBA" id="ARBA00023186"/>
    </source>
</evidence>
<dbReference type="OrthoDB" id="448954at2759"/>
<dbReference type="Pfam" id="PF07743">
    <property type="entry name" value="HSCB_C"/>
    <property type="match status" value="1"/>
</dbReference>
<dbReference type="SUPFAM" id="SSF46565">
    <property type="entry name" value="Chaperone J-domain"/>
    <property type="match status" value="1"/>
</dbReference>
<dbReference type="InterPro" id="IPR001623">
    <property type="entry name" value="DnaJ_domain"/>
</dbReference>
<dbReference type="Gene3D" id="1.10.287.110">
    <property type="entry name" value="DnaJ domain"/>
    <property type="match status" value="1"/>
</dbReference>
<dbReference type="Gene3D" id="1.20.1280.20">
    <property type="entry name" value="HscB, C-terminal domain"/>
    <property type="match status" value="1"/>
</dbReference>
<comment type="similarity">
    <text evidence="1">Belongs to the HscB family.</text>
</comment>
<proteinExistence type="inferred from homology"/>
<dbReference type="GeneID" id="14867697"/>
<dbReference type="InterPro" id="IPR036386">
    <property type="entry name" value="HscB_C_sf"/>
</dbReference>
<protein>
    <recommendedName>
        <fullName evidence="4">J domain-containing protein</fullName>
    </recommendedName>
</protein>
<dbReference type="InterPro" id="IPR004640">
    <property type="entry name" value="HscB"/>
</dbReference>
<feature type="domain" description="J" evidence="4">
    <location>
        <begin position="98"/>
        <end position="170"/>
    </location>
</feature>
<dbReference type="GO" id="GO:0001671">
    <property type="term" value="F:ATPase activator activity"/>
    <property type="evidence" value="ECO:0007669"/>
    <property type="project" value="InterPro"/>
</dbReference>
<dbReference type="RefSeq" id="XP_004351727.1">
    <property type="nucleotide sequence ID" value="XM_004351675.1"/>
</dbReference>
<dbReference type="GO" id="GO:0044571">
    <property type="term" value="P:[2Fe-2S] cluster assembly"/>
    <property type="evidence" value="ECO:0007669"/>
    <property type="project" value="InterPro"/>
</dbReference>
<dbReference type="PANTHER" id="PTHR14021">
    <property type="entry name" value="IRON-SULFUR CLUSTER CO-CHAPERONE PROTEIN HSCB"/>
    <property type="match status" value="1"/>
</dbReference>
<dbReference type="STRING" id="1054147.F4QAU8"/>
<dbReference type="CDD" id="cd06257">
    <property type="entry name" value="DnaJ"/>
    <property type="match status" value="1"/>
</dbReference>
<dbReference type="GO" id="GO:0051087">
    <property type="term" value="F:protein-folding chaperone binding"/>
    <property type="evidence" value="ECO:0007669"/>
    <property type="project" value="InterPro"/>
</dbReference>
<dbReference type="KEGG" id="dfa:DFA_09827"/>
<dbReference type="GO" id="GO:0051259">
    <property type="term" value="P:protein complex oligomerization"/>
    <property type="evidence" value="ECO:0007669"/>
    <property type="project" value="InterPro"/>
</dbReference>
<keyword evidence="3" id="KW-0175">Coiled coil</keyword>
<dbReference type="PROSITE" id="PS50076">
    <property type="entry name" value="DNAJ_2"/>
    <property type="match status" value="1"/>
</dbReference>
<dbReference type="NCBIfam" id="TIGR00714">
    <property type="entry name" value="hscB"/>
    <property type="match status" value="1"/>
</dbReference>
<evidence type="ECO:0000313" key="5">
    <source>
        <dbReference type="EMBL" id="EGG15007.1"/>
    </source>
</evidence>
<dbReference type="SMART" id="SM00271">
    <property type="entry name" value="DnaJ"/>
    <property type="match status" value="1"/>
</dbReference>